<dbReference type="Proteomes" id="UP001066276">
    <property type="component" value="Chromosome 3_2"/>
</dbReference>
<evidence type="ECO:0000313" key="2">
    <source>
        <dbReference type="EMBL" id="KAJ1181500.1"/>
    </source>
</evidence>
<sequence length="119" mass="12478">MLDPGFGAVSSSVLRTATLGLLAVFLAGFPSDFCRLLAFCDGVNSALLHPPRPVNSQVLGPRALGILQMYPPSLRAASPCSILEPHHACGQSSFPSRLAAQPPDLPPWRAGSKGKFLGL</sequence>
<organism evidence="2 3">
    <name type="scientific">Pleurodeles waltl</name>
    <name type="common">Iberian ribbed newt</name>
    <dbReference type="NCBI Taxonomy" id="8319"/>
    <lineage>
        <taxon>Eukaryota</taxon>
        <taxon>Metazoa</taxon>
        <taxon>Chordata</taxon>
        <taxon>Craniata</taxon>
        <taxon>Vertebrata</taxon>
        <taxon>Euteleostomi</taxon>
        <taxon>Amphibia</taxon>
        <taxon>Batrachia</taxon>
        <taxon>Caudata</taxon>
        <taxon>Salamandroidea</taxon>
        <taxon>Salamandridae</taxon>
        <taxon>Pleurodelinae</taxon>
        <taxon>Pleurodeles</taxon>
    </lineage>
</organism>
<evidence type="ECO:0000256" key="1">
    <source>
        <dbReference type="SAM" id="MobiDB-lite"/>
    </source>
</evidence>
<evidence type="ECO:0000313" key="3">
    <source>
        <dbReference type="Proteomes" id="UP001066276"/>
    </source>
</evidence>
<feature type="region of interest" description="Disordered" evidence="1">
    <location>
        <begin position="93"/>
        <end position="119"/>
    </location>
</feature>
<proteinExistence type="predicted"/>
<reference evidence="2" key="1">
    <citation type="journal article" date="2022" name="bioRxiv">
        <title>Sequencing and chromosome-scale assembly of the giantPleurodeles waltlgenome.</title>
        <authorList>
            <person name="Brown T."/>
            <person name="Elewa A."/>
            <person name="Iarovenko S."/>
            <person name="Subramanian E."/>
            <person name="Araus A.J."/>
            <person name="Petzold A."/>
            <person name="Susuki M."/>
            <person name="Suzuki K.-i.T."/>
            <person name="Hayashi T."/>
            <person name="Toyoda A."/>
            <person name="Oliveira C."/>
            <person name="Osipova E."/>
            <person name="Leigh N.D."/>
            <person name="Simon A."/>
            <person name="Yun M.H."/>
        </authorList>
    </citation>
    <scope>NUCLEOTIDE SEQUENCE</scope>
    <source>
        <strain evidence="2">20211129_DDA</strain>
        <tissue evidence="2">Liver</tissue>
    </source>
</reference>
<evidence type="ECO:0008006" key="4">
    <source>
        <dbReference type="Google" id="ProtNLM"/>
    </source>
</evidence>
<comment type="caution">
    <text evidence="2">The sequence shown here is derived from an EMBL/GenBank/DDBJ whole genome shotgun (WGS) entry which is preliminary data.</text>
</comment>
<gene>
    <name evidence="2" type="ORF">NDU88_006707</name>
</gene>
<accession>A0AAV7TZ57</accession>
<keyword evidence="3" id="KW-1185">Reference proteome</keyword>
<name>A0AAV7TZ57_PLEWA</name>
<dbReference type="EMBL" id="JANPWB010000006">
    <property type="protein sequence ID" value="KAJ1181500.1"/>
    <property type="molecule type" value="Genomic_DNA"/>
</dbReference>
<protein>
    <recommendedName>
        <fullName evidence="4">Secreted protein</fullName>
    </recommendedName>
</protein>
<dbReference type="AlphaFoldDB" id="A0AAV7TZ57"/>